<dbReference type="eggNOG" id="KOG1211">
    <property type="taxonomic scope" value="Eukaryota"/>
</dbReference>
<dbReference type="InParanoid" id="A9RW69"/>
<proteinExistence type="inferred from homology"/>
<dbReference type="InterPro" id="IPR020556">
    <property type="entry name" value="Amidase_CS"/>
</dbReference>
<dbReference type="KEGG" id="ppp:112287896"/>
<dbReference type="InterPro" id="IPR036928">
    <property type="entry name" value="AS_sf"/>
</dbReference>
<dbReference type="Gramene" id="Pp3c10_23960V3.2">
    <property type="protein sequence ID" value="Pp3c10_23960V3.2"/>
    <property type="gene ID" value="Pp3c10_23960"/>
</dbReference>
<reference evidence="3 4" key="1">
    <citation type="journal article" date="2008" name="Science">
        <title>The Physcomitrella genome reveals evolutionary insights into the conquest of land by plants.</title>
        <authorList>
            <person name="Rensing S."/>
            <person name="Lang D."/>
            <person name="Zimmer A."/>
            <person name="Terry A."/>
            <person name="Salamov A."/>
            <person name="Shapiro H."/>
            <person name="Nishiyama T."/>
            <person name="Perroud P.-F."/>
            <person name="Lindquist E."/>
            <person name="Kamisugi Y."/>
            <person name="Tanahashi T."/>
            <person name="Sakakibara K."/>
            <person name="Fujita T."/>
            <person name="Oishi K."/>
            <person name="Shin-I T."/>
            <person name="Kuroki Y."/>
            <person name="Toyoda A."/>
            <person name="Suzuki Y."/>
            <person name="Hashimoto A."/>
            <person name="Yamaguchi K."/>
            <person name="Sugano A."/>
            <person name="Kohara Y."/>
            <person name="Fujiyama A."/>
            <person name="Anterola A."/>
            <person name="Aoki S."/>
            <person name="Ashton N."/>
            <person name="Barbazuk W.B."/>
            <person name="Barker E."/>
            <person name="Bennetzen J."/>
            <person name="Bezanilla M."/>
            <person name="Blankenship R."/>
            <person name="Cho S.H."/>
            <person name="Dutcher S."/>
            <person name="Estelle M."/>
            <person name="Fawcett J.A."/>
            <person name="Gundlach H."/>
            <person name="Hanada K."/>
            <person name="Heyl A."/>
            <person name="Hicks K.A."/>
            <person name="Hugh J."/>
            <person name="Lohr M."/>
            <person name="Mayer K."/>
            <person name="Melkozernov A."/>
            <person name="Murata T."/>
            <person name="Nelson D."/>
            <person name="Pils B."/>
            <person name="Prigge M."/>
            <person name="Reiss B."/>
            <person name="Renner T."/>
            <person name="Rombauts S."/>
            <person name="Rushton P."/>
            <person name="Sanderfoot A."/>
            <person name="Schween G."/>
            <person name="Shiu S.-H."/>
            <person name="Stueber K."/>
            <person name="Theodoulou F.L."/>
            <person name="Tu H."/>
            <person name="Van de Peer Y."/>
            <person name="Verrier P.J."/>
            <person name="Waters E."/>
            <person name="Wood A."/>
            <person name="Yang L."/>
            <person name="Cove D."/>
            <person name="Cuming A."/>
            <person name="Hasebe M."/>
            <person name="Lucas S."/>
            <person name="Mishler D.B."/>
            <person name="Reski R."/>
            <person name="Grigoriev I."/>
            <person name="Quatrano R.S."/>
            <person name="Boore J.L."/>
        </authorList>
    </citation>
    <scope>NUCLEOTIDE SEQUENCE [LARGE SCALE GENOMIC DNA]</scope>
    <source>
        <strain evidence="3 4">cv. Gransden 2004</strain>
    </source>
</reference>
<dbReference type="PANTHER" id="PTHR43372:SF4">
    <property type="entry name" value="FATTY-ACID AMIDE HYDROLASE 2"/>
    <property type="match status" value="1"/>
</dbReference>
<dbReference type="OrthoDB" id="6428749at2759"/>
<accession>A9RW69</accession>
<dbReference type="PROSITE" id="PS00571">
    <property type="entry name" value="AMIDASES"/>
    <property type="match status" value="1"/>
</dbReference>
<dbReference type="InterPro" id="IPR023631">
    <property type="entry name" value="Amidase_dom"/>
</dbReference>
<dbReference type="EMBL" id="ABEU02000010">
    <property type="status" value="NOT_ANNOTATED_CDS"/>
    <property type="molecule type" value="Genomic_DNA"/>
</dbReference>
<dbReference type="PANTHER" id="PTHR43372">
    <property type="entry name" value="FATTY-ACID AMIDE HYDROLASE"/>
    <property type="match status" value="1"/>
</dbReference>
<reference evidence="3 4" key="2">
    <citation type="journal article" date="2018" name="Plant J.">
        <title>The Physcomitrella patens chromosome-scale assembly reveals moss genome structure and evolution.</title>
        <authorList>
            <person name="Lang D."/>
            <person name="Ullrich K.K."/>
            <person name="Murat F."/>
            <person name="Fuchs J."/>
            <person name="Jenkins J."/>
            <person name="Haas F.B."/>
            <person name="Piednoel M."/>
            <person name="Gundlach H."/>
            <person name="Van Bel M."/>
            <person name="Meyberg R."/>
            <person name="Vives C."/>
            <person name="Morata J."/>
            <person name="Symeonidi A."/>
            <person name="Hiss M."/>
            <person name="Muchero W."/>
            <person name="Kamisugi Y."/>
            <person name="Saleh O."/>
            <person name="Blanc G."/>
            <person name="Decker E.L."/>
            <person name="van Gessel N."/>
            <person name="Grimwood J."/>
            <person name="Hayes R.D."/>
            <person name="Graham S.W."/>
            <person name="Gunter L.E."/>
            <person name="McDaniel S.F."/>
            <person name="Hoernstein S.N.W."/>
            <person name="Larsson A."/>
            <person name="Li F.W."/>
            <person name="Perroud P.F."/>
            <person name="Phillips J."/>
            <person name="Ranjan P."/>
            <person name="Rokshar D.S."/>
            <person name="Rothfels C.J."/>
            <person name="Schneider L."/>
            <person name="Shu S."/>
            <person name="Stevenson D.W."/>
            <person name="Thummler F."/>
            <person name="Tillich M."/>
            <person name="Villarreal Aguilar J.C."/>
            <person name="Widiez T."/>
            <person name="Wong G.K."/>
            <person name="Wymore A."/>
            <person name="Zhang Y."/>
            <person name="Zimmer A.D."/>
            <person name="Quatrano R.S."/>
            <person name="Mayer K.F.X."/>
            <person name="Goodstein D."/>
            <person name="Casacuberta J.M."/>
            <person name="Vandepoele K."/>
            <person name="Reski R."/>
            <person name="Cuming A.C."/>
            <person name="Tuskan G.A."/>
            <person name="Maumus F."/>
            <person name="Salse J."/>
            <person name="Schmutz J."/>
            <person name="Rensing S.A."/>
        </authorList>
    </citation>
    <scope>NUCLEOTIDE SEQUENCE [LARGE SCALE GENOMIC DNA]</scope>
    <source>
        <strain evidence="3 4">cv. Gransden 2004</strain>
    </source>
</reference>
<dbReference type="Proteomes" id="UP000006727">
    <property type="component" value="Chromosome 10"/>
</dbReference>
<dbReference type="Pfam" id="PF01425">
    <property type="entry name" value="Amidase"/>
    <property type="match status" value="2"/>
</dbReference>
<organism evidence="3 4">
    <name type="scientific">Physcomitrium patens</name>
    <name type="common">Spreading-leaved earth moss</name>
    <name type="synonym">Physcomitrella patens</name>
    <dbReference type="NCBI Taxonomy" id="3218"/>
    <lineage>
        <taxon>Eukaryota</taxon>
        <taxon>Viridiplantae</taxon>
        <taxon>Streptophyta</taxon>
        <taxon>Embryophyta</taxon>
        <taxon>Bryophyta</taxon>
        <taxon>Bryophytina</taxon>
        <taxon>Bryopsida</taxon>
        <taxon>Funariidae</taxon>
        <taxon>Funariales</taxon>
        <taxon>Funariaceae</taxon>
        <taxon>Physcomitrium</taxon>
    </lineage>
</organism>
<dbReference type="Gene3D" id="3.90.1300.10">
    <property type="entry name" value="Amidase signature (AS) domain"/>
    <property type="match status" value="1"/>
</dbReference>
<dbReference type="InterPro" id="IPR052739">
    <property type="entry name" value="FAAH2"/>
</dbReference>
<sequence length="452" mass="48951">MATMVHKRPLAEQIAFPGLVEHYMSRIWQFDGEINAVVESSACVPEVPFPDNQTSPRSLEGLPFLVKDNVDVEGFHTVCGGLEFVGNPPADKDSKHVAILRQLGAIPIGKTNIPYLGQDVQTFNEVYGRTCNPHNLELSAGGSSGGSAAAVAAGMAAFATGSDWAGSLRIPAAFCGVSSLRASRGRMGYEEDDGIIPPFPGHVKSLTGGVLVTGILAKTVTDLKFVMDAVFPLIQGEELQDKRLTSSTDSNTVGVWTSFSGVPLDDRIRNAMEAIPRLLESTQISDNVPRLVACLTSGPSLGMVRLNKALRAFTEGLNFGDKKMTSKLKQTFDEATNTQREEEDIVDAFFSETRFAALITPVCAILPHEHNFDHRPYLVNGKEVPYWRALTGYVTPFSVTGNPVVTMPLGVIDGKPLGIQVVGRRQQDEELLKICTLLEHQLGPIPNLVQHT</sequence>
<dbReference type="SUPFAM" id="SSF75304">
    <property type="entry name" value="Amidase signature (AS) enzymes"/>
    <property type="match status" value="1"/>
</dbReference>
<evidence type="ECO:0000313" key="4">
    <source>
        <dbReference type="Proteomes" id="UP000006727"/>
    </source>
</evidence>
<gene>
    <name evidence="3" type="primary">LOC112287896</name>
</gene>
<dbReference type="GeneID" id="112287896"/>
<evidence type="ECO:0000256" key="1">
    <source>
        <dbReference type="ARBA" id="ARBA00009199"/>
    </source>
</evidence>
<dbReference type="HOGENOM" id="CLU_009600_0_4_1"/>
<protein>
    <recommendedName>
        <fullName evidence="2">Amidase domain-containing protein</fullName>
    </recommendedName>
</protein>
<name>A9RW69_PHYPA</name>
<feature type="domain" description="Amidase" evidence="2">
    <location>
        <begin position="19"/>
        <end position="282"/>
    </location>
</feature>
<dbReference type="GO" id="GO:0016811">
    <property type="term" value="F:hydrolase activity, acting on carbon-nitrogen (but not peptide) bonds, in linear amides"/>
    <property type="evidence" value="ECO:0007669"/>
    <property type="project" value="UniProtKB-ARBA"/>
</dbReference>
<comment type="similarity">
    <text evidence="1">Belongs to the amidase family.</text>
</comment>
<feature type="domain" description="Amidase" evidence="2">
    <location>
        <begin position="323"/>
        <end position="432"/>
    </location>
</feature>
<dbReference type="EnsemblPlants" id="Pp3c10_23960V3.2">
    <property type="protein sequence ID" value="Pp3c10_23960V3.2"/>
    <property type="gene ID" value="Pp3c10_23960"/>
</dbReference>
<keyword evidence="4" id="KW-1185">Reference proteome</keyword>
<dbReference type="OMA" id="EHYMSRI"/>
<evidence type="ECO:0000259" key="2">
    <source>
        <dbReference type="Pfam" id="PF01425"/>
    </source>
</evidence>
<dbReference type="AlphaFoldDB" id="A9RW69"/>
<dbReference type="RefSeq" id="XP_024387268.1">
    <property type="nucleotide sequence ID" value="XM_024531500.2"/>
</dbReference>
<reference evidence="3" key="3">
    <citation type="submission" date="2020-12" db="UniProtKB">
        <authorList>
            <consortium name="EnsemblPlants"/>
        </authorList>
    </citation>
    <scope>IDENTIFICATION</scope>
</reference>
<evidence type="ECO:0000313" key="3">
    <source>
        <dbReference type="EnsemblPlants" id="Pp3c10_23960V3.2"/>
    </source>
</evidence>